<gene>
    <name evidence="1" type="ORF">F4820DRAFT_409178</name>
</gene>
<evidence type="ECO:0000313" key="2">
    <source>
        <dbReference type="Proteomes" id="UP001497700"/>
    </source>
</evidence>
<accession>A0ACB9ZCB4</accession>
<dbReference type="Proteomes" id="UP001497700">
    <property type="component" value="Unassembled WGS sequence"/>
</dbReference>
<keyword evidence="2" id="KW-1185">Reference proteome</keyword>
<dbReference type="EMBL" id="MU393436">
    <property type="protein sequence ID" value="KAI4868663.1"/>
    <property type="molecule type" value="Genomic_DNA"/>
</dbReference>
<proteinExistence type="predicted"/>
<comment type="caution">
    <text evidence="1">The sequence shown here is derived from an EMBL/GenBank/DDBJ whole genome shotgun (WGS) entry which is preliminary data.</text>
</comment>
<protein>
    <submittedName>
        <fullName evidence="1">Uncharacterized protein</fullName>
    </submittedName>
</protein>
<organism evidence="1 2">
    <name type="scientific">Hypoxylon rubiginosum</name>
    <dbReference type="NCBI Taxonomy" id="110542"/>
    <lineage>
        <taxon>Eukaryota</taxon>
        <taxon>Fungi</taxon>
        <taxon>Dikarya</taxon>
        <taxon>Ascomycota</taxon>
        <taxon>Pezizomycotina</taxon>
        <taxon>Sordariomycetes</taxon>
        <taxon>Xylariomycetidae</taxon>
        <taxon>Xylariales</taxon>
        <taxon>Hypoxylaceae</taxon>
        <taxon>Hypoxylon</taxon>
    </lineage>
</organism>
<sequence>MLKKLFPIAAFAFTASAMNETIEGYKYFLSGPKTDLPKSQYEHDAANTAMSILEGRLGNEPLPSLPGDNVTAVLELKEYLGSDKLKELLEPDVDQADANWYDIIKASGDGWNSSDARGVIFLPNVSAQVFGLWYASPNADAANLAANPEHYAKDTVQTSTGLASRILEGWHGITTNFTIPNFTTPNRTADPFLRPLPDFPIQQAGDKVLRDGTRFGMLHISLRDVNGSDYGQPNNGFEIYASVWYQDGVPEEYLEQESRHEVIEIVNLTLQCQKDIESGNFTVTPA</sequence>
<name>A0ACB9ZCB4_9PEZI</name>
<evidence type="ECO:0000313" key="1">
    <source>
        <dbReference type="EMBL" id="KAI4868663.1"/>
    </source>
</evidence>
<reference evidence="1 2" key="1">
    <citation type="journal article" date="2022" name="New Phytol.">
        <title>Ecological generalism drives hyperdiversity of secondary metabolite gene clusters in xylarialean endophytes.</title>
        <authorList>
            <person name="Franco M.E.E."/>
            <person name="Wisecaver J.H."/>
            <person name="Arnold A.E."/>
            <person name="Ju Y.M."/>
            <person name="Slot J.C."/>
            <person name="Ahrendt S."/>
            <person name="Moore L.P."/>
            <person name="Eastman K.E."/>
            <person name="Scott K."/>
            <person name="Konkel Z."/>
            <person name="Mondo S.J."/>
            <person name="Kuo A."/>
            <person name="Hayes R.D."/>
            <person name="Haridas S."/>
            <person name="Andreopoulos B."/>
            <person name="Riley R."/>
            <person name="LaButti K."/>
            <person name="Pangilinan J."/>
            <person name="Lipzen A."/>
            <person name="Amirebrahimi M."/>
            <person name="Yan J."/>
            <person name="Adam C."/>
            <person name="Keymanesh K."/>
            <person name="Ng V."/>
            <person name="Louie K."/>
            <person name="Northen T."/>
            <person name="Drula E."/>
            <person name="Henrissat B."/>
            <person name="Hsieh H.M."/>
            <person name="Youens-Clark K."/>
            <person name="Lutzoni F."/>
            <person name="Miadlikowska J."/>
            <person name="Eastwood D.C."/>
            <person name="Hamelin R.C."/>
            <person name="Grigoriev I.V."/>
            <person name="U'Ren J.M."/>
        </authorList>
    </citation>
    <scope>NUCLEOTIDE SEQUENCE [LARGE SCALE GENOMIC DNA]</scope>
    <source>
        <strain evidence="1 2">CBS 119005</strain>
    </source>
</reference>